<gene>
    <name evidence="3" type="ORF">BWQ96_01269</name>
</gene>
<dbReference type="PROSITE" id="PS50006">
    <property type="entry name" value="FHA_DOMAIN"/>
    <property type="match status" value="1"/>
</dbReference>
<feature type="compositionally biased region" description="Basic and acidic residues" evidence="1">
    <location>
        <begin position="234"/>
        <end position="256"/>
    </location>
</feature>
<feature type="compositionally biased region" description="Pro residues" evidence="1">
    <location>
        <begin position="257"/>
        <end position="270"/>
    </location>
</feature>
<feature type="compositionally biased region" description="Basic and acidic residues" evidence="1">
    <location>
        <begin position="400"/>
        <end position="417"/>
    </location>
</feature>
<dbReference type="InterPro" id="IPR050923">
    <property type="entry name" value="Cell_Proc_Reg/RNA_Proc"/>
</dbReference>
<organism evidence="3 4">
    <name type="scientific">Gracilariopsis chorda</name>
    <dbReference type="NCBI Taxonomy" id="448386"/>
    <lineage>
        <taxon>Eukaryota</taxon>
        <taxon>Rhodophyta</taxon>
        <taxon>Florideophyceae</taxon>
        <taxon>Rhodymeniophycidae</taxon>
        <taxon>Gracilariales</taxon>
        <taxon>Gracilariaceae</taxon>
        <taxon>Gracilariopsis</taxon>
    </lineage>
</organism>
<evidence type="ECO:0000313" key="4">
    <source>
        <dbReference type="Proteomes" id="UP000247409"/>
    </source>
</evidence>
<dbReference type="Proteomes" id="UP000247409">
    <property type="component" value="Unassembled WGS sequence"/>
</dbReference>
<evidence type="ECO:0000256" key="1">
    <source>
        <dbReference type="SAM" id="MobiDB-lite"/>
    </source>
</evidence>
<dbReference type="AlphaFoldDB" id="A0A2V3J4K6"/>
<name>A0A2V3J4K6_9FLOR</name>
<evidence type="ECO:0000313" key="3">
    <source>
        <dbReference type="EMBL" id="PXF48927.1"/>
    </source>
</evidence>
<dbReference type="InterPro" id="IPR008984">
    <property type="entry name" value="SMAD_FHA_dom_sf"/>
</dbReference>
<feature type="domain" description="FHA" evidence="2">
    <location>
        <begin position="61"/>
        <end position="113"/>
    </location>
</feature>
<dbReference type="Gene3D" id="2.60.200.20">
    <property type="match status" value="1"/>
</dbReference>
<keyword evidence="4" id="KW-1185">Reference proteome</keyword>
<evidence type="ECO:0000259" key="2">
    <source>
        <dbReference type="PROSITE" id="PS50006"/>
    </source>
</evidence>
<dbReference type="EMBL" id="NBIV01000010">
    <property type="protein sequence ID" value="PXF48927.1"/>
    <property type="molecule type" value="Genomic_DNA"/>
</dbReference>
<protein>
    <recommendedName>
        <fullName evidence="2">FHA domain-containing protein</fullName>
    </recommendedName>
</protein>
<dbReference type="Pfam" id="PF00498">
    <property type="entry name" value="FHA"/>
    <property type="match status" value="1"/>
</dbReference>
<dbReference type="OrthoDB" id="444265at2759"/>
<dbReference type="SMART" id="SM00240">
    <property type="entry name" value="FHA"/>
    <property type="match status" value="1"/>
</dbReference>
<feature type="compositionally biased region" description="Basic and acidic residues" evidence="1">
    <location>
        <begin position="179"/>
        <end position="188"/>
    </location>
</feature>
<dbReference type="InterPro" id="IPR000253">
    <property type="entry name" value="FHA_dom"/>
</dbReference>
<feature type="compositionally biased region" description="Basic residues" evidence="1">
    <location>
        <begin position="427"/>
        <end position="438"/>
    </location>
</feature>
<sequence length="438" mass="48749">MTAYVPAQMGLPNCLVPSVPKIKVNPESCGKPSQIHGFLEMRIKSKETIGWIKFIDKVPFLVFGRDLGACHVFVGHPSVATQHAFAYWDLSSGFCMIQDMESEHGTSINGRTISHMQPTLLQLKDSIRFGNSAHVYIFDYLPPEYRDATGSASPPRPPMPPPDARTEASGPLIPPRSRRMSDSPRRGSDPPPGLDGFRRSPGRDPSSGEFPPRMHEPLHRPGPPGGGRWSPGRDGGEPWRDGRGRPMDDGYDRRPLPPDGPPPHPPGRFHPPPDRRYSGSPPRSRGPPDDDYGDRMRMGAPPPPSGFDDRDMGGRGRPPPDDFDHSRGRERGYGRPDFPPDDFRGGPPRGFDDRDRAPLPLPFYDRGGPPPAHPFDDRDGPRRRHDERHGPLPGAYRGRGRGDFGYHRDREEYRGRGGQDGFDSPRGRGRGGRQRWAD</sequence>
<feature type="region of interest" description="Disordered" evidence="1">
    <location>
        <begin position="147"/>
        <end position="438"/>
    </location>
</feature>
<dbReference type="PANTHER" id="PTHR23308">
    <property type="entry name" value="NUCLEAR INHIBITOR OF PROTEIN PHOSPHATASE-1"/>
    <property type="match status" value="1"/>
</dbReference>
<comment type="caution">
    <text evidence="3">The sequence shown here is derived from an EMBL/GenBank/DDBJ whole genome shotgun (WGS) entry which is preliminary data.</text>
</comment>
<reference evidence="3 4" key="1">
    <citation type="journal article" date="2018" name="Mol. Biol. Evol.">
        <title>Analysis of the draft genome of the red seaweed Gracilariopsis chorda provides insights into genome size evolution in Rhodophyta.</title>
        <authorList>
            <person name="Lee J."/>
            <person name="Yang E.C."/>
            <person name="Graf L."/>
            <person name="Yang J.H."/>
            <person name="Qiu H."/>
            <person name="Zel Zion U."/>
            <person name="Chan C.X."/>
            <person name="Stephens T.G."/>
            <person name="Weber A.P.M."/>
            <person name="Boo G.H."/>
            <person name="Boo S.M."/>
            <person name="Kim K.M."/>
            <person name="Shin Y."/>
            <person name="Jung M."/>
            <person name="Lee S.J."/>
            <person name="Yim H.S."/>
            <person name="Lee J.H."/>
            <person name="Bhattacharya D."/>
            <person name="Yoon H.S."/>
        </authorList>
    </citation>
    <scope>NUCLEOTIDE SEQUENCE [LARGE SCALE GENOMIC DNA]</scope>
    <source>
        <strain evidence="3 4">SKKU-2015</strain>
        <tissue evidence="3">Whole body</tissue>
    </source>
</reference>
<feature type="compositionally biased region" description="Pro residues" evidence="1">
    <location>
        <begin position="154"/>
        <end position="163"/>
    </location>
</feature>
<dbReference type="SUPFAM" id="SSF49879">
    <property type="entry name" value="SMAD/FHA domain"/>
    <property type="match status" value="1"/>
</dbReference>
<proteinExistence type="predicted"/>
<feature type="compositionally biased region" description="Basic and acidic residues" evidence="1">
    <location>
        <begin position="307"/>
        <end position="334"/>
    </location>
</feature>
<accession>A0A2V3J4K6</accession>